<keyword evidence="2" id="KW-1185">Reference proteome</keyword>
<reference evidence="1 2" key="1">
    <citation type="submission" date="2016-10" db="EMBL/GenBank/DDBJ databases">
        <authorList>
            <person name="de Groot N.N."/>
        </authorList>
    </citation>
    <scope>NUCLEOTIDE SEQUENCE [LARGE SCALE GENOMIC DNA]</scope>
    <source>
        <strain evidence="1 2">ATCC 29281</strain>
    </source>
</reference>
<dbReference type="Proteomes" id="UP000187280">
    <property type="component" value="Unassembled WGS sequence"/>
</dbReference>
<evidence type="ECO:0000313" key="1">
    <source>
        <dbReference type="EMBL" id="SEA94408.1"/>
    </source>
</evidence>
<dbReference type="STRING" id="71657.SAMN02982996_02987"/>
<dbReference type="GeneID" id="97765830"/>
<proteinExistence type="predicted"/>
<protein>
    <submittedName>
        <fullName evidence="1">Pilus assembly protein HofN</fullName>
    </submittedName>
</protein>
<accession>A0A1H4FCE6</accession>
<dbReference type="InterPro" id="IPR007813">
    <property type="entry name" value="PilN"/>
</dbReference>
<organism evidence="1 2">
    <name type="scientific">Lonsdalea quercina</name>
    <dbReference type="NCBI Taxonomy" id="71657"/>
    <lineage>
        <taxon>Bacteria</taxon>
        <taxon>Pseudomonadati</taxon>
        <taxon>Pseudomonadota</taxon>
        <taxon>Gammaproteobacteria</taxon>
        <taxon>Enterobacterales</taxon>
        <taxon>Pectobacteriaceae</taxon>
        <taxon>Lonsdalea</taxon>
    </lineage>
</organism>
<dbReference type="Pfam" id="PF05137">
    <property type="entry name" value="PilN"/>
    <property type="match status" value="1"/>
</dbReference>
<dbReference type="EMBL" id="FNQS01000012">
    <property type="protein sequence ID" value="SEA94408.1"/>
    <property type="molecule type" value="Genomic_DNA"/>
</dbReference>
<sequence>MPVINLLPWRRRRLMRRIRLWSLLLTVQLAIAAFIIAGDYLASQRRHATLTQRITQLQSARQSYETQYQRVLLTTQQQAFKQAQQTLSEQGKRHNRRYQELLKYLPRLMPDALWLTEISDSERGLLLSGVSHHYQTVVDFSRRLAGHPLAAAPQLRQTRRHSKNAALLEFTLQLGEMENVRGMSPVGRREK</sequence>
<evidence type="ECO:0000313" key="2">
    <source>
        <dbReference type="Proteomes" id="UP000187280"/>
    </source>
</evidence>
<dbReference type="InterPro" id="IPR052534">
    <property type="entry name" value="Extracell_DNA_Util/SecSys_Comp"/>
</dbReference>
<dbReference type="PANTHER" id="PTHR40278">
    <property type="entry name" value="DNA UTILIZATION PROTEIN HOFN"/>
    <property type="match status" value="1"/>
</dbReference>
<dbReference type="PANTHER" id="PTHR40278:SF1">
    <property type="entry name" value="DNA UTILIZATION PROTEIN HOFN"/>
    <property type="match status" value="1"/>
</dbReference>
<dbReference type="AlphaFoldDB" id="A0A1H4FCE6"/>
<dbReference type="RefSeq" id="WP_074729243.1">
    <property type="nucleotide sequence ID" value="NZ_FNQS01000012.1"/>
</dbReference>
<name>A0A1H4FCE6_9GAMM</name>
<gene>
    <name evidence="1" type="ORF">SAMN02982996_02987</name>
</gene>